<feature type="domain" description="SseB protein N-terminal" evidence="1">
    <location>
        <begin position="10"/>
        <end position="115"/>
    </location>
</feature>
<gene>
    <name evidence="2" type="ORF">Asi03nite_20190</name>
</gene>
<feature type="domain" description="SseB protein N-terminal" evidence="1">
    <location>
        <begin position="168"/>
        <end position="248"/>
    </location>
</feature>
<proteinExistence type="predicted"/>
<evidence type="ECO:0000313" key="2">
    <source>
        <dbReference type="EMBL" id="GIF04481.1"/>
    </source>
</evidence>
<dbReference type="Pfam" id="PF07179">
    <property type="entry name" value="SseB"/>
    <property type="match status" value="2"/>
</dbReference>
<dbReference type="Proteomes" id="UP000629619">
    <property type="component" value="Unassembled WGS sequence"/>
</dbReference>
<protein>
    <recommendedName>
        <fullName evidence="1">SseB protein N-terminal domain-containing protein</fullName>
    </recommendedName>
</protein>
<dbReference type="InterPro" id="IPR009839">
    <property type="entry name" value="SseB_N"/>
</dbReference>
<dbReference type="AlphaFoldDB" id="A0A919N4Y9"/>
<organism evidence="2 3">
    <name type="scientific">Actinoplanes siamensis</name>
    <dbReference type="NCBI Taxonomy" id="1223317"/>
    <lineage>
        <taxon>Bacteria</taxon>
        <taxon>Bacillati</taxon>
        <taxon>Actinomycetota</taxon>
        <taxon>Actinomycetes</taxon>
        <taxon>Micromonosporales</taxon>
        <taxon>Micromonosporaceae</taxon>
        <taxon>Actinoplanes</taxon>
    </lineage>
</organism>
<evidence type="ECO:0000259" key="1">
    <source>
        <dbReference type="Pfam" id="PF07179"/>
    </source>
</evidence>
<comment type="caution">
    <text evidence="2">The sequence shown here is derived from an EMBL/GenBank/DDBJ whole genome shotgun (WGS) entry which is preliminary data.</text>
</comment>
<keyword evidence="3" id="KW-1185">Reference proteome</keyword>
<evidence type="ECO:0000313" key="3">
    <source>
        <dbReference type="Proteomes" id="UP000629619"/>
    </source>
</evidence>
<reference evidence="2" key="1">
    <citation type="submission" date="2021-01" db="EMBL/GenBank/DDBJ databases">
        <title>Whole genome shotgun sequence of Actinoplanes siamensis NBRC 109076.</title>
        <authorList>
            <person name="Komaki H."/>
            <person name="Tamura T."/>
        </authorList>
    </citation>
    <scope>NUCLEOTIDE SEQUENCE</scope>
    <source>
        <strain evidence="2">NBRC 109076</strain>
    </source>
</reference>
<name>A0A919N4Y9_9ACTN</name>
<sequence>MTWEPANPVEEALLAAGLENDRQTFFQVLASAELFLPQLSGTGGPQRFLTVHALGQVLLPVFTSVRALAAQYGQAVDGYTVTNFAELSRKWPDPDWRLAINPGTPVDAYLSIESLRRAAVGEIQVPTVRELVETAERDELVDVELRERHRAGGPYPSPRDALDAGDVYGYLDQLLDANVLIPVTRPADPEEILTGDFPWRPGADQVIEVFTSAEELARRHPDAAPPVVEVALAFALAMWPDGHGISVDGLFQLPADQVLALLTFEP</sequence>
<dbReference type="RefSeq" id="WP_203678274.1">
    <property type="nucleotide sequence ID" value="NZ_BOMW01000019.1"/>
</dbReference>
<accession>A0A919N4Y9</accession>
<dbReference type="EMBL" id="BOMW01000019">
    <property type="protein sequence ID" value="GIF04481.1"/>
    <property type="molecule type" value="Genomic_DNA"/>
</dbReference>